<dbReference type="EMBL" id="CP009238">
    <property type="protein sequence ID" value="AIL32427.1"/>
    <property type="molecule type" value="Genomic_DNA"/>
</dbReference>
<feature type="domain" description="HNH nuclease" evidence="1">
    <location>
        <begin position="182"/>
        <end position="237"/>
    </location>
</feature>
<evidence type="ECO:0000259" key="1">
    <source>
        <dbReference type="SMART" id="SM00507"/>
    </source>
</evidence>
<dbReference type="STRING" id="1072685.IX83_03080"/>
<keyword evidence="3" id="KW-1185">Reference proteome</keyword>
<evidence type="ECO:0000313" key="3">
    <source>
        <dbReference type="Proteomes" id="UP000028945"/>
    </source>
</evidence>
<evidence type="ECO:0000313" key="2">
    <source>
        <dbReference type="EMBL" id="AIL32427.1"/>
    </source>
</evidence>
<gene>
    <name evidence="2" type="ORF">IX83_03080</name>
</gene>
<dbReference type="SMART" id="SM00507">
    <property type="entry name" value="HNHc"/>
    <property type="match status" value="1"/>
</dbReference>
<dbReference type="Proteomes" id="UP000028945">
    <property type="component" value="Chromosome"/>
</dbReference>
<dbReference type="KEGG" id="bpsi:IX83_03080"/>
<dbReference type="eggNOG" id="COG1403">
    <property type="taxonomic scope" value="Bacteria"/>
</dbReference>
<proteinExistence type="predicted"/>
<dbReference type="InterPro" id="IPR003615">
    <property type="entry name" value="HNH_nuc"/>
</dbReference>
<dbReference type="CDD" id="cd00085">
    <property type="entry name" value="HNHc"/>
    <property type="match status" value="1"/>
</dbReference>
<accession>A0A077DG38</accession>
<organism evidence="2 3">
    <name type="scientific">Basilea psittacipulmonis DSM 24701</name>
    <dbReference type="NCBI Taxonomy" id="1072685"/>
    <lineage>
        <taxon>Bacteria</taxon>
        <taxon>Pseudomonadati</taxon>
        <taxon>Pseudomonadota</taxon>
        <taxon>Betaproteobacteria</taxon>
        <taxon>Burkholderiales</taxon>
        <taxon>Alcaligenaceae</taxon>
        <taxon>Basilea</taxon>
    </lineage>
</organism>
<dbReference type="RefSeq" id="WP_038499025.1">
    <property type="nucleotide sequence ID" value="NZ_AFWK01000063.1"/>
</dbReference>
<name>A0A077DG38_9BURK</name>
<dbReference type="Gene3D" id="1.10.30.50">
    <property type="match status" value="1"/>
</dbReference>
<dbReference type="OrthoDB" id="5292295at2"/>
<dbReference type="HOGENOM" id="CLU_065126_0_0_4"/>
<protein>
    <recommendedName>
        <fullName evidence="1">HNH nuclease domain-containing protein</fullName>
    </recommendedName>
</protein>
<dbReference type="SUPFAM" id="SSF54060">
    <property type="entry name" value="His-Me finger endonucleases"/>
    <property type="match status" value="1"/>
</dbReference>
<dbReference type="AlphaFoldDB" id="A0A077DG38"/>
<reference evidence="2 3" key="1">
    <citation type="journal article" date="2014" name="BMC Genomics">
        <title>A genomic perspective on a new bacterial genus and species from the Alcaligenaceae family, Basilea psittacipulmonis.</title>
        <authorList>
            <person name="Whiteson K.L."/>
            <person name="Hernandez D."/>
            <person name="Lazarevic V."/>
            <person name="Gaia N."/>
            <person name="Farinelli L."/>
            <person name="Francois P."/>
            <person name="Pilo P."/>
            <person name="Frey J."/>
            <person name="Schrenzel J."/>
        </authorList>
    </citation>
    <scope>NUCLEOTIDE SEQUENCE [LARGE SCALE GENOMIC DNA]</scope>
    <source>
        <strain evidence="2 3">DSM 24701</strain>
    </source>
</reference>
<sequence length="268" mass="32167">MKNIELYQFSKLEQWLNKQNFPQLSDYNQITVDFEKVYKKGRISFESQIRPDEEGIFLRYLDKEYPGFMYIKEAFINYEGKFQFPKFHIYKCKTIQSFIDKGNFHQRYVFSTSNICDLIDKTTHQVFKNVTLELCHYCRTFSENSNFKEVKTTQDFVELLKKYSIDTELKVDVFGYVFRWDKVSQAFRESVDYTCAKCGLKPNNPRDRYFWHVDHIDGDKLNNQASNLQCLCIACHSKKDNAHRKQFSTLRMQKLLEDFEKIYPTAKE</sequence>
<dbReference type="InterPro" id="IPR044925">
    <property type="entry name" value="His-Me_finger_sf"/>
</dbReference>